<dbReference type="Proteomes" id="UP000179099">
    <property type="component" value="Unassembled WGS sequence"/>
</dbReference>
<dbReference type="EMBL" id="MHMW01000006">
    <property type="protein sequence ID" value="OGZ34583.1"/>
    <property type="molecule type" value="Genomic_DNA"/>
</dbReference>
<keyword evidence="1" id="KW-0812">Transmembrane</keyword>
<evidence type="ECO:0000313" key="2">
    <source>
        <dbReference type="EMBL" id="OGZ34583.1"/>
    </source>
</evidence>
<dbReference type="AlphaFoldDB" id="A0A1G2F9A4"/>
<feature type="transmembrane region" description="Helical" evidence="1">
    <location>
        <begin position="7"/>
        <end position="25"/>
    </location>
</feature>
<feature type="transmembrane region" description="Helical" evidence="1">
    <location>
        <begin position="31"/>
        <end position="49"/>
    </location>
</feature>
<organism evidence="2 3">
    <name type="scientific">Candidatus Portnoybacteria bacterium RBG_19FT_COMBO_36_7</name>
    <dbReference type="NCBI Taxonomy" id="1801992"/>
    <lineage>
        <taxon>Bacteria</taxon>
        <taxon>Candidatus Portnoyibacteriota</taxon>
    </lineage>
</organism>
<comment type="caution">
    <text evidence="2">The sequence shown here is derived from an EMBL/GenBank/DDBJ whole genome shotgun (WGS) entry which is preliminary data.</text>
</comment>
<evidence type="ECO:0000256" key="1">
    <source>
        <dbReference type="SAM" id="Phobius"/>
    </source>
</evidence>
<accession>A0A1G2F9A4</accession>
<keyword evidence="1" id="KW-1133">Transmembrane helix</keyword>
<gene>
    <name evidence="2" type="ORF">A2Y98_02155</name>
</gene>
<protein>
    <submittedName>
        <fullName evidence="2">Uncharacterized protein</fullName>
    </submittedName>
</protein>
<evidence type="ECO:0000313" key="3">
    <source>
        <dbReference type="Proteomes" id="UP000179099"/>
    </source>
</evidence>
<reference evidence="2 3" key="1">
    <citation type="journal article" date="2016" name="Nat. Commun.">
        <title>Thousands of microbial genomes shed light on interconnected biogeochemical processes in an aquifer system.</title>
        <authorList>
            <person name="Anantharaman K."/>
            <person name="Brown C.T."/>
            <person name="Hug L.A."/>
            <person name="Sharon I."/>
            <person name="Castelle C.J."/>
            <person name="Probst A.J."/>
            <person name="Thomas B.C."/>
            <person name="Singh A."/>
            <person name="Wilkins M.J."/>
            <person name="Karaoz U."/>
            <person name="Brodie E.L."/>
            <person name="Williams K.H."/>
            <person name="Hubbard S.S."/>
            <person name="Banfield J.F."/>
        </authorList>
    </citation>
    <scope>NUCLEOTIDE SEQUENCE [LARGE SCALE GENOMIC DNA]</scope>
</reference>
<proteinExistence type="predicted"/>
<name>A0A1G2F9A4_9BACT</name>
<keyword evidence="1" id="KW-0472">Membrane</keyword>
<dbReference type="STRING" id="1801992.A2Y98_02155"/>
<sequence>MKFLIELAKAIIWFVLVSAFIYVFTDANASLKIVVILAAIAWIIFLTVIKRISKSKLPGGIRGSAIQGVWVLEKHFRFDPMLKKYESLPVDPKKNYFEFKGSNFRSGDFDEEDNQLPAEYSPFSINGDKIIMESEFFKKADWKWKISKGKLELTGETAEPKYSKSQFVFSQKR</sequence>